<dbReference type="SUPFAM" id="SSF48439">
    <property type="entry name" value="Protein prenylyltransferase"/>
    <property type="match status" value="1"/>
</dbReference>
<evidence type="ECO:0000256" key="9">
    <source>
        <dbReference type="RuleBase" id="RU367120"/>
    </source>
</evidence>
<dbReference type="EMBL" id="MCGN01000002">
    <property type="protein sequence ID" value="ORZ00995.1"/>
    <property type="molecule type" value="Genomic_DNA"/>
</dbReference>
<comment type="function">
    <text evidence="9">Catalyzes the transfer of a geranyl-geranyl moiety from geranyl-geranyl pyrophosphate to cysteines occuring in specific C-terminal amino acid sequences.</text>
</comment>
<evidence type="ECO:0000256" key="6">
    <source>
        <dbReference type="ARBA" id="ARBA00022737"/>
    </source>
</evidence>
<evidence type="ECO:0000313" key="11">
    <source>
        <dbReference type="Proteomes" id="UP000242180"/>
    </source>
</evidence>
<dbReference type="EC" id="2.5.1.60" evidence="2 9"/>
<evidence type="ECO:0000313" key="10">
    <source>
        <dbReference type="EMBL" id="ORZ00995.1"/>
    </source>
</evidence>
<dbReference type="PROSITE" id="PS51147">
    <property type="entry name" value="PFTA"/>
    <property type="match status" value="5"/>
</dbReference>
<dbReference type="Gene3D" id="1.25.40.120">
    <property type="entry name" value="Protein prenylyltransferase"/>
    <property type="match status" value="2"/>
</dbReference>
<name>A0A1X2HNM5_SYNRA</name>
<comment type="catalytic activity">
    <reaction evidence="8 9">
        <text>geranylgeranyl diphosphate + L-cysteinyl-[protein] = S-geranylgeranyl-L-cysteinyl-[protein] + diphosphate</text>
        <dbReference type="Rhea" id="RHEA:21240"/>
        <dbReference type="Rhea" id="RHEA-COMP:10131"/>
        <dbReference type="Rhea" id="RHEA-COMP:11537"/>
        <dbReference type="ChEBI" id="CHEBI:29950"/>
        <dbReference type="ChEBI" id="CHEBI:33019"/>
        <dbReference type="ChEBI" id="CHEBI:57533"/>
        <dbReference type="ChEBI" id="CHEBI:86021"/>
        <dbReference type="EC" id="2.5.1.60"/>
    </reaction>
</comment>
<dbReference type="OrthoDB" id="1658at2759"/>
<comment type="similarity">
    <text evidence="1 9">Belongs to the protein prenyltransferase subunit alpha family.</text>
</comment>
<dbReference type="InterPro" id="IPR002088">
    <property type="entry name" value="Prenyl_trans_a"/>
</dbReference>
<evidence type="ECO:0000256" key="8">
    <source>
        <dbReference type="ARBA" id="ARBA00047658"/>
    </source>
</evidence>
<sequence length="480" mass="55547">MSEGKHNQKRESSSAAVSARRKREASRIAEYNGMVQDLNAKMNAKEYSPESFILTTRLLEMNPDFYTVWNHRRTILLHTSLDTADSDAKQAILNKELSLFMTLIRINPKSYWLWNHRMWCLVTMPFANWNGELDLVDKLLAMDARNFHGWDYRRYVVRQLRSLAKDEHEEKAIVRSEFEYTLRKINQKVTNYSAWHQRSKLLPEVVQDMSDKERSKLFEEEMDLAKAAIFTDPNDQSAWLYYGWLMGVENTSDLIVGAFHLINAPTPTTLVVLSNKCTLLRSPEVSDTDGQTVPGQWYRVAGSLDASATWLFASDGGVPHKITIRKDMVAPAAECTATVDAIEGHPDLFTAVKDRRHVLKPKKAYNDPSIEVRPWHTVNMTERVVEELEELRELLEIEPDSKWLLQMFTKLLLLNIRLNPTLAQESEDEVLELLSRLINIDTYHRARYQLIKTRLELQREVRQGVKSDRANALLVSMIQD</sequence>
<dbReference type="GO" id="GO:0004663">
    <property type="term" value="F:Rab geranylgeranyltransferase activity"/>
    <property type="evidence" value="ECO:0007669"/>
    <property type="project" value="UniProtKB-UniRule"/>
</dbReference>
<dbReference type="Pfam" id="PF01239">
    <property type="entry name" value="PPTA"/>
    <property type="match status" value="5"/>
</dbReference>
<organism evidence="10 11">
    <name type="scientific">Syncephalastrum racemosum</name>
    <name type="common">Filamentous fungus</name>
    <dbReference type="NCBI Taxonomy" id="13706"/>
    <lineage>
        <taxon>Eukaryota</taxon>
        <taxon>Fungi</taxon>
        <taxon>Fungi incertae sedis</taxon>
        <taxon>Mucoromycota</taxon>
        <taxon>Mucoromycotina</taxon>
        <taxon>Mucoromycetes</taxon>
        <taxon>Mucorales</taxon>
        <taxon>Syncephalastraceae</taxon>
        <taxon>Syncephalastrum</taxon>
    </lineage>
</organism>
<evidence type="ECO:0000256" key="5">
    <source>
        <dbReference type="ARBA" id="ARBA00022679"/>
    </source>
</evidence>
<reference evidence="10 11" key="1">
    <citation type="submission" date="2016-07" db="EMBL/GenBank/DDBJ databases">
        <title>Pervasive Adenine N6-methylation of Active Genes in Fungi.</title>
        <authorList>
            <consortium name="DOE Joint Genome Institute"/>
            <person name="Mondo S.J."/>
            <person name="Dannebaum R.O."/>
            <person name="Kuo R.C."/>
            <person name="Labutti K."/>
            <person name="Haridas S."/>
            <person name="Kuo A."/>
            <person name="Salamov A."/>
            <person name="Ahrendt S.R."/>
            <person name="Lipzen A."/>
            <person name="Sullivan W."/>
            <person name="Andreopoulos W.B."/>
            <person name="Clum A."/>
            <person name="Lindquist E."/>
            <person name="Daum C."/>
            <person name="Ramamoorthy G.K."/>
            <person name="Gryganskyi A."/>
            <person name="Culley D."/>
            <person name="Magnuson J.K."/>
            <person name="James T.Y."/>
            <person name="O'Malley M.A."/>
            <person name="Stajich J.E."/>
            <person name="Spatafora J.W."/>
            <person name="Visel A."/>
            <person name="Grigoriev I.V."/>
        </authorList>
    </citation>
    <scope>NUCLEOTIDE SEQUENCE [LARGE SCALE GENOMIC DNA]</scope>
    <source>
        <strain evidence="10 11">NRRL 2496</strain>
    </source>
</reference>
<dbReference type="AlphaFoldDB" id="A0A1X2HNM5"/>
<evidence type="ECO:0000256" key="3">
    <source>
        <dbReference type="ARBA" id="ARBA00014772"/>
    </source>
</evidence>
<proteinExistence type="inferred from homology"/>
<keyword evidence="11" id="KW-1185">Reference proteome</keyword>
<dbReference type="GO" id="GO:0005968">
    <property type="term" value="C:Rab-protein geranylgeranyltransferase complex"/>
    <property type="evidence" value="ECO:0007669"/>
    <property type="project" value="TreeGrafter"/>
</dbReference>
<dbReference type="FunFam" id="1.25.40.120:FF:000035">
    <property type="entry name" value="Geranylgeranyl transferase type-2 subunit alpha"/>
    <property type="match status" value="1"/>
</dbReference>
<dbReference type="OMA" id="WCLQNMP"/>
<keyword evidence="6" id="KW-0677">Repeat</keyword>
<keyword evidence="4 9" id="KW-0637">Prenyltransferase</keyword>
<gene>
    <name evidence="10" type="ORF">BCR43DRAFT_486185</name>
</gene>
<dbReference type="Proteomes" id="UP000242180">
    <property type="component" value="Unassembled WGS sequence"/>
</dbReference>
<evidence type="ECO:0000256" key="1">
    <source>
        <dbReference type="ARBA" id="ARBA00006734"/>
    </source>
</evidence>
<evidence type="ECO:0000256" key="2">
    <source>
        <dbReference type="ARBA" id="ARBA00012656"/>
    </source>
</evidence>
<accession>A0A1X2HNM5</accession>
<evidence type="ECO:0000256" key="4">
    <source>
        <dbReference type="ARBA" id="ARBA00022602"/>
    </source>
</evidence>
<dbReference type="PANTHER" id="PTHR11129:SF2">
    <property type="entry name" value="GERANYLGERANYL TRANSFERASE TYPE-2 SUBUNIT ALPHA"/>
    <property type="match status" value="1"/>
</dbReference>
<dbReference type="PANTHER" id="PTHR11129">
    <property type="entry name" value="PROTEIN FARNESYLTRANSFERASE ALPHA SUBUNIT/RAB GERANYLGERANYL TRANSFERASE ALPHA SUBUNIT"/>
    <property type="match status" value="1"/>
</dbReference>
<protein>
    <recommendedName>
        <fullName evidence="3 9">Geranylgeranyl transferase type-2 subunit alpha</fullName>
        <ecNumber evidence="2 9">2.5.1.60</ecNumber>
    </recommendedName>
    <alternativeName>
        <fullName evidence="7 9">Geranylgeranyl transferase type II subunit alpha</fullName>
    </alternativeName>
</protein>
<dbReference type="GO" id="GO:0097354">
    <property type="term" value="P:prenylation"/>
    <property type="evidence" value="ECO:0007669"/>
    <property type="project" value="UniProtKB-UniRule"/>
</dbReference>
<keyword evidence="5 9" id="KW-0808">Transferase</keyword>
<comment type="caution">
    <text evidence="10">The sequence shown here is derived from an EMBL/GenBank/DDBJ whole genome shotgun (WGS) entry which is preliminary data.</text>
</comment>
<dbReference type="InParanoid" id="A0A1X2HNM5"/>
<dbReference type="STRING" id="13706.A0A1X2HNM5"/>
<evidence type="ECO:0000256" key="7">
    <source>
        <dbReference type="ARBA" id="ARBA00031267"/>
    </source>
</evidence>